<name>A0AA87SV34_9LEPT</name>
<reference evidence="1 2" key="1">
    <citation type="journal article" date="2014" name="Int. J. Syst. Evol. Microbiol.">
        <title>Leptospira mayottensis sp. nov., a pathogenic species of the genus Leptospira isolated from humans.</title>
        <authorList>
            <person name="Bourhy P."/>
            <person name="Collet L."/>
            <person name="Brisse S."/>
            <person name="Picardeau M."/>
        </authorList>
    </citation>
    <scope>NUCLEOTIDE SEQUENCE [LARGE SCALE GENOMIC DNA]</scope>
    <source>
        <strain evidence="1 2">200901122</strain>
    </source>
</reference>
<protein>
    <submittedName>
        <fullName evidence="1">Uncharacterized protein</fullName>
    </submittedName>
</protein>
<gene>
    <name evidence="1" type="ORF">LEP1GSC125_1858</name>
</gene>
<dbReference type="EMBL" id="AKWM02000078">
    <property type="protein sequence ID" value="EKR98604.1"/>
    <property type="molecule type" value="Genomic_DNA"/>
</dbReference>
<dbReference type="AlphaFoldDB" id="A0AA87SV34"/>
<organism evidence="1 2">
    <name type="scientific">Leptospira mayottensis 200901122</name>
    <dbReference type="NCBI Taxonomy" id="1193010"/>
    <lineage>
        <taxon>Bacteria</taxon>
        <taxon>Pseudomonadati</taxon>
        <taxon>Spirochaetota</taxon>
        <taxon>Spirochaetia</taxon>
        <taxon>Leptospirales</taxon>
        <taxon>Leptospiraceae</taxon>
        <taxon>Leptospira</taxon>
    </lineage>
</organism>
<evidence type="ECO:0000313" key="1">
    <source>
        <dbReference type="EMBL" id="EKR98604.1"/>
    </source>
</evidence>
<sequence length="56" mass="6574">MDDNRKKNFKAEVIEILWTLKRRSLYDTTDFEILIYESAVAIEELSIIVFAGTFSE</sequence>
<evidence type="ECO:0000313" key="2">
    <source>
        <dbReference type="Proteomes" id="UP000001343"/>
    </source>
</evidence>
<accession>A0AA87SV34</accession>
<dbReference type="Proteomes" id="UP000001343">
    <property type="component" value="Unassembled WGS sequence"/>
</dbReference>
<comment type="caution">
    <text evidence="1">The sequence shown here is derived from an EMBL/GenBank/DDBJ whole genome shotgun (WGS) entry which is preliminary data.</text>
</comment>
<proteinExistence type="predicted"/>